<protein>
    <submittedName>
        <fullName evidence="1">Uncharacterized protein</fullName>
    </submittedName>
</protein>
<evidence type="ECO:0000313" key="2">
    <source>
        <dbReference type="Proteomes" id="UP000218238"/>
    </source>
</evidence>
<comment type="caution">
    <text evidence="1">The sequence shown here is derived from an EMBL/GenBank/DDBJ whole genome shotgun (WGS) entry which is preliminary data.</text>
</comment>
<sequence>MTFQILEISESSKIELTVWADTVIAEAKQAMYLGEKYLLWNSPYYQKGVDAWVDETWWIQCAKEQFKRFHKSRNCDIIPALEILASHFPDEYGEIARTKIDEWYNNEGLHDPEYWWDLIEIVNCKHPVLDDLIEVSNDINEWLVLARCGYEKAINYVREYILESLFEKNLYRLNRLIKTSGSKLVKNIFSQYQLKQIEDTMMIWASQQFPLETDDSLYQLSILESAVIMDWQEVLDILSLNQNYLNNLFFYLKNWLATQQIFKLVLSQRNVPTNFTKVEF</sequence>
<organism evidence="1 2">
    <name type="scientific">Brunnivagina elsteri CCALA 953</name>
    <dbReference type="NCBI Taxonomy" id="987040"/>
    <lineage>
        <taxon>Bacteria</taxon>
        <taxon>Bacillati</taxon>
        <taxon>Cyanobacteriota</taxon>
        <taxon>Cyanophyceae</taxon>
        <taxon>Nostocales</taxon>
        <taxon>Calotrichaceae</taxon>
        <taxon>Brunnivagina</taxon>
    </lineage>
</organism>
<feature type="non-terminal residue" evidence="1">
    <location>
        <position position="280"/>
    </location>
</feature>
<accession>A0A2A2TAH9</accession>
<gene>
    <name evidence="1" type="ORF">CK510_28830</name>
</gene>
<name>A0A2A2TAH9_9CYAN</name>
<reference evidence="1 2" key="1">
    <citation type="submission" date="2017-08" db="EMBL/GenBank/DDBJ databases">
        <title>Draft genome sequence of filamentous cyanobacterium Calothrix elsteri CCALA 953.</title>
        <authorList>
            <person name="Gagunashvili A.N."/>
            <person name="Elster J."/>
            <person name="Andresson O.S."/>
        </authorList>
    </citation>
    <scope>NUCLEOTIDE SEQUENCE [LARGE SCALE GENOMIC DNA]</scope>
    <source>
        <strain evidence="1 2">CCALA 953</strain>
    </source>
</reference>
<dbReference type="EMBL" id="NTFS01000596">
    <property type="protein sequence ID" value="PAX47087.1"/>
    <property type="molecule type" value="Genomic_DNA"/>
</dbReference>
<dbReference type="Proteomes" id="UP000218238">
    <property type="component" value="Unassembled WGS sequence"/>
</dbReference>
<dbReference type="AlphaFoldDB" id="A0A2A2TAH9"/>
<evidence type="ECO:0000313" key="1">
    <source>
        <dbReference type="EMBL" id="PAX47087.1"/>
    </source>
</evidence>
<dbReference type="OrthoDB" id="9854505at2"/>
<keyword evidence="2" id="KW-1185">Reference proteome</keyword>
<dbReference type="RefSeq" id="WP_143289491.1">
    <property type="nucleotide sequence ID" value="NZ_NTFS01000596.1"/>
</dbReference>
<proteinExistence type="predicted"/>